<dbReference type="AlphaFoldDB" id="A0A2T9YJ16"/>
<proteinExistence type="predicted"/>
<reference evidence="1 2" key="1">
    <citation type="journal article" date="2018" name="MBio">
        <title>Comparative Genomics Reveals the Core Gene Toolbox for the Fungus-Insect Symbiosis.</title>
        <authorList>
            <person name="Wang Y."/>
            <person name="Stata M."/>
            <person name="Wang W."/>
            <person name="Stajich J.E."/>
            <person name="White M.M."/>
            <person name="Moncalvo J.M."/>
        </authorList>
    </citation>
    <scope>NUCLEOTIDE SEQUENCE [LARGE SCALE GENOMIC DNA]</scope>
    <source>
        <strain evidence="1 2">SWE-8-4</strain>
    </source>
</reference>
<dbReference type="EMBL" id="MBFR01000166">
    <property type="protein sequence ID" value="PVU92328.1"/>
    <property type="molecule type" value="Genomic_DNA"/>
</dbReference>
<gene>
    <name evidence="1" type="ORF">BB561_003903</name>
</gene>
<name>A0A2T9YJ16_9FUNG</name>
<keyword evidence="2" id="KW-1185">Reference proteome</keyword>
<protein>
    <submittedName>
        <fullName evidence="1">Uncharacterized protein</fullName>
    </submittedName>
</protein>
<organism evidence="1 2">
    <name type="scientific">Smittium simulii</name>
    <dbReference type="NCBI Taxonomy" id="133385"/>
    <lineage>
        <taxon>Eukaryota</taxon>
        <taxon>Fungi</taxon>
        <taxon>Fungi incertae sedis</taxon>
        <taxon>Zoopagomycota</taxon>
        <taxon>Kickxellomycotina</taxon>
        <taxon>Harpellomycetes</taxon>
        <taxon>Harpellales</taxon>
        <taxon>Legeriomycetaceae</taxon>
        <taxon>Smittium</taxon>
    </lineage>
</organism>
<evidence type="ECO:0000313" key="1">
    <source>
        <dbReference type="EMBL" id="PVU92328.1"/>
    </source>
</evidence>
<accession>A0A2T9YJ16</accession>
<comment type="caution">
    <text evidence="1">The sequence shown here is derived from an EMBL/GenBank/DDBJ whole genome shotgun (WGS) entry which is preliminary data.</text>
</comment>
<evidence type="ECO:0000313" key="2">
    <source>
        <dbReference type="Proteomes" id="UP000245383"/>
    </source>
</evidence>
<sequence>MEFHEQQLFLHIEKIMRIIRSIISKIRHSQRFLIENPSSFSSFYSPSFLEDLKDFFEFKDNDLEIFNSYIKNPTKSNKKILNFNSLHKNSKDSSRITQYRGLKHKKVKPSHSGSAAVLDNTSHKKFSDLAKTSQESYSSENESSDNIFYFGSKRRKERKVSINSSIIKPEDWFISPKKMQSNKNIKKLYCGKQSRAMNSNIKFITYNNVLQLKDSKEFNTKGKNEKHPILFSRKLVWKNFCNYKDDTNSEFIADSNLESLLDRFDQCFGVLWCDWVDSIVKHKSGNNILWGWENFISSRGISLKILASFHYAINIVDKYDPNTDIDKIENVYSTIPSYLNRYD</sequence>
<dbReference type="Proteomes" id="UP000245383">
    <property type="component" value="Unassembled WGS sequence"/>
</dbReference>